<dbReference type="CDD" id="cd02440">
    <property type="entry name" value="AdoMet_MTases"/>
    <property type="match status" value="1"/>
</dbReference>
<dbReference type="Pfam" id="PF08241">
    <property type="entry name" value="Methyltransf_11"/>
    <property type="match status" value="1"/>
</dbReference>
<name>A0A395LX22_9BACT</name>
<accession>A0A395LX22</accession>
<evidence type="ECO:0000259" key="1">
    <source>
        <dbReference type="Pfam" id="PF08241"/>
    </source>
</evidence>
<evidence type="ECO:0000313" key="3">
    <source>
        <dbReference type="Proteomes" id="UP000266389"/>
    </source>
</evidence>
<proteinExistence type="predicted"/>
<dbReference type="InterPro" id="IPR029063">
    <property type="entry name" value="SAM-dependent_MTases_sf"/>
</dbReference>
<reference evidence="2 3" key="1">
    <citation type="journal article" date="2011" name="ISME J.">
        <title>Community ecology of hot spring cyanobacterial mats: predominant populations and their functional potential.</title>
        <authorList>
            <person name="Klatt C.G."/>
            <person name="Wood J.M."/>
            <person name="Rusch D.B."/>
            <person name="Bateson M.M."/>
            <person name="Hamamura N."/>
            <person name="Heidelberg J.F."/>
            <person name="Grossman A.R."/>
            <person name="Bhaya D."/>
            <person name="Cohan F.M."/>
            <person name="Kuhl M."/>
            <person name="Bryant D.A."/>
            <person name="Ward D.M."/>
        </authorList>
    </citation>
    <scope>NUCLEOTIDE SEQUENCE [LARGE SCALE GENOMIC DNA]</scope>
    <source>
        <strain evidence="2">OS</strain>
    </source>
</reference>
<gene>
    <name evidence="2" type="ORF">D0433_13630</name>
</gene>
<dbReference type="Gene3D" id="3.40.50.150">
    <property type="entry name" value="Vaccinia Virus protein VP39"/>
    <property type="match status" value="1"/>
</dbReference>
<protein>
    <submittedName>
        <fullName evidence="2">Methyltransferase domain-containing protein</fullName>
    </submittedName>
</protein>
<dbReference type="GO" id="GO:0032259">
    <property type="term" value="P:methylation"/>
    <property type="evidence" value="ECO:0007669"/>
    <property type="project" value="UniProtKB-KW"/>
</dbReference>
<dbReference type="InterPro" id="IPR020027">
    <property type="entry name" value="Pseudamin_synth-assoc_MeTrfase"/>
</dbReference>
<dbReference type="AlphaFoldDB" id="A0A395LX22"/>
<dbReference type="SUPFAM" id="SSF53335">
    <property type="entry name" value="S-adenosyl-L-methionine-dependent methyltransferases"/>
    <property type="match status" value="1"/>
</dbReference>
<dbReference type="Proteomes" id="UP000266389">
    <property type="component" value="Unassembled WGS sequence"/>
</dbReference>
<comment type="caution">
    <text evidence="2">The sequence shown here is derived from an EMBL/GenBank/DDBJ whole genome shotgun (WGS) entry which is preliminary data.</text>
</comment>
<organism evidence="2 3">
    <name type="scientific">Candidatus Thermochlorobacter aerophilus</name>
    <dbReference type="NCBI Taxonomy" id="1868324"/>
    <lineage>
        <taxon>Bacteria</taxon>
        <taxon>Pseudomonadati</taxon>
        <taxon>Chlorobiota</taxon>
        <taxon>Chlorobiia</taxon>
        <taxon>Chlorobiales</taxon>
        <taxon>Candidatus Thermochlorobacteriaceae</taxon>
        <taxon>Candidatus Thermochlorobacter</taxon>
    </lineage>
</organism>
<keyword evidence="2" id="KW-0489">Methyltransferase</keyword>
<dbReference type="NCBIfam" id="TIGR03587">
    <property type="entry name" value="Pse_Me-ase"/>
    <property type="match status" value="1"/>
</dbReference>
<dbReference type="EMBL" id="PHFL01000071">
    <property type="protein sequence ID" value="RFM23071.1"/>
    <property type="molecule type" value="Genomic_DNA"/>
</dbReference>
<dbReference type="GO" id="GO:0008757">
    <property type="term" value="F:S-adenosylmethionine-dependent methyltransferase activity"/>
    <property type="evidence" value="ECO:0007669"/>
    <property type="project" value="InterPro"/>
</dbReference>
<feature type="domain" description="Methyltransferase type 11" evidence="1">
    <location>
        <begin position="60"/>
        <end position="147"/>
    </location>
</feature>
<sequence length="217" mass="25635">MQTKQIDFWQGEFGKEYTDRNIYKSIEEWDKEYVEWYGIAKTTLNEQFLGFLDKESSTILEVGCNLGYQLQGLQAIGFKNLYGIELQHYAAEKARKLQTNINIIQGSGFDIPFKDNFFDVVFTHGVLIHIAPDDLLAFTKEIVRCSKKYIWGLEYYCETLKEVTYRGNKGYLWKMDYAKFYLDNFPNLRLLKKELLPIKVEQERGNVDSMFLLEKYN</sequence>
<keyword evidence="2" id="KW-0808">Transferase</keyword>
<evidence type="ECO:0000313" key="2">
    <source>
        <dbReference type="EMBL" id="RFM23071.1"/>
    </source>
</evidence>
<dbReference type="InterPro" id="IPR013216">
    <property type="entry name" value="Methyltransf_11"/>
</dbReference>